<gene>
    <name evidence="3" type="ORF">LX16_0046</name>
</gene>
<organism evidence="3 4">
    <name type="scientific">Stackebrandtia albiflava</name>
    <dbReference type="NCBI Taxonomy" id="406432"/>
    <lineage>
        <taxon>Bacteria</taxon>
        <taxon>Bacillati</taxon>
        <taxon>Actinomycetota</taxon>
        <taxon>Actinomycetes</taxon>
        <taxon>Glycomycetales</taxon>
        <taxon>Glycomycetaceae</taxon>
        <taxon>Stackebrandtia</taxon>
    </lineage>
</organism>
<dbReference type="InterPro" id="IPR018723">
    <property type="entry name" value="DUF2254_membrane"/>
</dbReference>
<dbReference type="EMBL" id="VLLL01000001">
    <property type="protein sequence ID" value="TWJ17130.1"/>
    <property type="molecule type" value="Genomic_DNA"/>
</dbReference>
<evidence type="ECO:0000256" key="2">
    <source>
        <dbReference type="SAM" id="Phobius"/>
    </source>
</evidence>
<protein>
    <submittedName>
        <fullName evidence="3">Putative membrane protein</fullName>
    </submittedName>
</protein>
<dbReference type="AlphaFoldDB" id="A0A562VGY4"/>
<name>A0A562VGY4_9ACTN</name>
<reference evidence="3 4" key="1">
    <citation type="journal article" date="2013" name="Stand. Genomic Sci.">
        <title>Genomic Encyclopedia of Type Strains, Phase I: The one thousand microbial genomes (KMG-I) project.</title>
        <authorList>
            <person name="Kyrpides N.C."/>
            <person name="Woyke T."/>
            <person name="Eisen J.A."/>
            <person name="Garrity G."/>
            <person name="Lilburn T.G."/>
            <person name="Beck B.J."/>
            <person name="Whitman W.B."/>
            <person name="Hugenholtz P."/>
            <person name="Klenk H.P."/>
        </authorList>
    </citation>
    <scope>NUCLEOTIDE SEQUENCE [LARGE SCALE GENOMIC DNA]</scope>
    <source>
        <strain evidence="3 4">DSM 45044</strain>
    </source>
</reference>
<keyword evidence="2" id="KW-1133">Transmembrane helix</keyword>
<keyword evidence="4" id="KW-1185">Reference proteome</keyword>
<keyword evidence="2" id="KW-0472">Membrane</keyword>
<accession>A0A562VGY4</accession>
<dbReference type="Proteomes" id="UP000321617">
    <property type="component" value="Unassembled WGS sequence"/>
</dbReference>
<feature type="transmembrane region" description="Helical" evidence="2">
    <location>
        <begin position="46"/>
        <end position="67"/>
    </location>
</feature>
<evidence type="ECO:0000256" key="1">
    <source>
        <dbReference type="SAM" id="MobiDB-lite"/>
    </source>
</evidence>
<keyword evidence="2" id="KW-0812">Transmembrane</keyword>
<evidence type="ECO:0000313" key="3">
    <source>
        <dbReference type="EMBL" id="TWJ17130.1"/>
    </source>
</evidence>
<dbReference type="RefSeq" id="WP_158645435.1">
    <property type="nucleotide sequence ID" value="NZ_BAABIJ010000009.1"/>
</dbReference>
<dbReference type="OrthoDB" id="2955631at2"/>
<feature type="transmembrane region" description="Helical" evidence="2">
    <location>
        <begin position="166"/>
        <end position="187"/>
    </location>
</feature>
<dbReference type="Pfam" id="PF10011">
    <property type="entry name" value="DUF2254"/>
    <property type="match status" value="1"/>
</dbReference>
<feature type="transmembrane region" description="Helical" evidence="2">
    <location>
        <begin position="92"/>
        <end position="114"/>
    </location>
</feature>
<feature type="transmembrane region" description="Helical" evidence="2">
    <location>
        <begin position="134"/>
        <end position="154"/>
    </location>
</feature>
<feature type="region of interest" description="Disordered" evidence="1">
    <location>
        <begin position="1"/>
        <end position="33"/>
    </location>
</feature>
<feature type="compositionally biased region" description="Low complexity" evidence="1">
    <location>
        <begin position="11"/>
        <end position="26"/>
    </location>
</feature>
<comment type="caution">
    <text evidence="3">The sequence shown here is derived from an EMBL/GenBank/DDBJ whole genome shotgun (WGS) entry which is preliminary data.</text>
</comment>
<sequence length="454" mass="48552">MTATKDDGEPGNDTGDTTGPDAAAAPVRREPWRTVGTPRVRRGQRLWVWPTVMVAVAVLLSAALPVVDALVPQSFKSEVSIPRDPGVTASRLGAVAGGTISFTGFVFTIVMLTVQFGTSSLSARLIPFFQRDRVVRLALGVFPATFVYTVLIAIEIGADNNREFPSISVGFATFLSVVSVLVFLLLVQRIADMMRPPRLFRQVTIAAEGAVRRFHGSGADGSPDGLAAPPDGVVHNGTDFGTLTGVDVRGLRRFAARHRVGITVVPRLGDFVYPGAPLCRIHGTATRIRGDAVARRLRIGEERRLRHDPAFCLLVLSNVAVKAMSAAVNDPTTAVQAMDHIETLLVRLVAARPGPVVYTAGAGRVAVGAPDWPGYLAIGTDELRHCAASSPEASRRLHLLLTRVETVAPPEYRQAARERIDALHRQGGHVWTELDAAHVAAPDTRFDGPFGSGG</sequence>
<proteinExistence type="predicted"/>
<evidence type="ECO:0000313" key="4">
    <source>
        <dbReference type="Proteomes" id="UP000321617"/>
    </source>
</evidence>